<organism evidence="2 3">
    <name type="scientific">Psychroserpens luteus</name>
    <dbReference type="NCBI Taxonomy" id="1434066"/>
    <lineage>
        <taxon>Bacteria</taxon>
        <taxon>Pseudomonadati</taxon>
        <taxon>Bacteroidota</taxon>
        <taxon>Flavobacteriia</taxon>
        <taxon>Flavobacteriales</taxon>
        <taxon>Flavobacteriaceae</taxon>
        <taxon>Psychroserpens</taxon>
    </lineage>
</organism>
<evidence type="ECO:0000313" key="2">
    <source>
        <dbReference type="EMBL" id="MFD2917913.1"/>
    </source>
</evidence>
<feature type="region of interest" description="Disordered" evidence="1">
    <location>
        <begin position="256"/>
        <end position="275"/>
    </location>
</feature>
<dbReference type="EMBL" id="JBHUOS010000016">
    <property type="protein sequence ID" value="MFD2917913.1"/>
    <property type="molecule type" value="Genomic_DNA"/>
</dbReference>
<evidence type="ECO:0000256" key="1">
    <source>
        <dbReference type="SAM" id="MobiDB-lite"/>
    </source>
</evidence>
<evidence type="ECO:0000313" key="3">
    <source>
        <dbReference type="Proteomes" id="UP001597548"/>
    </source>
</evidence>
<name>A0ABW6A0V6_9FLAO</name>
<dbReference type="Pfam" id="PF13645">
    <property type="entry name" value="YkuD_2"/>
    <property type="match status" value="1"/>
</dbReference>
<keyword evidence="3" id="KW-1185">Reference proteome</keyword>
<dbReference type="Proteomes" id="UP001597548">
    <property type="component" value="Unassembled WGS sequence"/>
</dbReference>
<dbReference type="PANTHER" id="PTHR38477">
    <property type="entry name" value="HYPOTHETICAL EXPORTED PROTEIN"/>
    <property type="match status" value="1"/>
</dbReference>
<accession>A0ABW6A0V6</accession>
<reference evidence="3" key="1">
    <citation type="journal article" date="2019" name="Int. J. Syst. Evol. Microbiol.">
        <title>The Global Catalogue of Microorganisms (GCM) 10K type strain sequencing project: providing services to taxonomists for standard genome sequencing and annotation.</title>
        <authorList>
            <consortium name="The Broad Institute Genomics Platform"/>
            <consortium name="The Broad Institute Genome Sequencing Center for Infectious Disease"/>
            <person name="Wu L."/>
            <person name="Ma J."/>
        </authorList>
    </citation>
    <scope>NUCLEOTIDE SEQUENCE [LARGE SCALE GENOMIC DNA]</scope>
    <source>
        <strain evidence="3">KCTC 32514</strain>
    </source>
</reference>
<sequence>MKINDFMLCTFDGDTENPKTNYVAKILDIDHINGTFDCEITDTKQQMRFQYNLSGIWPGTDLADGINYNIDTHDIYSPNQSSPDVDQMAVVTFPDNAQYLCYVESIGNATNVQFYHHPYSRISISHESVITFSDWDQYPLGNKISSIEACILTDAASTATESNDETARLFNLFDLEGEIAFEAFRIAYLGYTKIDNGCASNAHWVDHKNRTKQITYDKNTGYLIIIDFSKPSNQRRMVVLNMLNGTKRSHLYVSHGVGSENEDKEKRKARNFSNTTGSNKSSLGFFVTARAYARDKVKNGNIEKRVWLILHGLEEGINDMAYSRFIKMHTANYVNEQSGNVGRSHGCPAISDDENEVVDGKLKNKLFEDIKNGNLLFAYTVKEHATDDLDHNYFENSSLLKCLEQ</sequence>
<gene>
    <name evidence="2" type="ORF">ACFS29_19830</name>
</gene>
<dbReference type="PANTHER" id="PTHR38477:SF1">
    <property type="entry name" value="MUREIN L,D-TRANSPEPTIDASE CATALYTIC DOMAIN FAMILY PROTEIN"/>
    <property type="match status" value="1"/>
</dbReference>
<comment type="caution">
    <text evidence="2">The sequence shown here is derived from an EMBL/GenBank/DDBJ whole genome shotgun (WGS) entry which is preliminary data.</text>
</comment>
<proteinExistence type="predicted"/>
<dbReference type="InterPro" id="IPR032676">
    <property type="entry name" value="YkuD_2"/>
</dbReference>
<protein>
    <submittedName>
        <fullName evidence="2">Murein L,D-transpeptidase catalytic domain-containing protein</fullName>
    </submittedName>
</protein>
<dbReference type="RefSeq" id="WP_194506871.1">
    <property type="nucleotide sequence ID" value="NZ_JADILU010000002.1"/>
</dbReference>